<dbReference type="PANTHER" id="PTHR38926:SF5">
    <property type="entry name" value="F-BOX AND LEUCINE-RICH REPEAT PROTEIN 6"/>
    <property type="match status" value="1"/>
</dbReference>
<protein>
    <recommendedName>
        <fullName evidence="1">F-box domain-containing protein</fullName>
    </recommendedName>
</protein>
<evidence type="ECO:0000313" key="2">
    <source>
        <dbReference type="EMBL" id="GBE86867.1"/>
    </source>
</evidence>
<keyword evidence="3" id="KW-1185">Reference proteome</keyword>
<name>A0A401GXC6_9APHY</name>
<reference evidence="2 3" key="1">
    <citation type="journal article" date="2018" name="Sci. Rep.">
        <title>Genome sequence of the cauliflower mushroom Sparassis crispa (Hanabiratake) and its association with beneficial usage.</title>
        <authorList>
            <person name="Kiyama R."/>
            <person name="Furutani Y."/>
            <person name="Kawaguchi K."/>
            <person name="Nakanishi T."/>
        </authorList>
    </citation>
    <scope>NUCLEOTIDE SEQUENCE [LARGE SCALE GENOMIC DNA]</scope>
</reference>
<dbReference type="RefSeq" id="XP_027617780.1">
    <property type="nucleotide sequence ID" value="XM_027761979.1"/>
</dbReference>
<dbReference type="SUPFAM" id="SSF52047">
    <property type="entry name" value="RNI-like"/>
    <property type="match status" value="1"/>
</dbReference>
<dbReference type="Pfam" id="PF12937">
    <property type="entry name" value="F-box-like"/>
    <property type="match status" value="1"/>
</dbReference>
<dbReference type="EMBL" id="BFAD01000010">
    <property type="protein sequence ID" value="GBE86867.1"/>
    <property type="molecule type" value="Genomic_DNA"/>
</dbReference>
<accession>A0A401GXC6</accession>
<comment type="caution">
    <text evidence="2">The sequence shown here is derived from an EMBL/GenBank/DDBJ whole genome shotgun (WGS) entry which is preliminary data.</text>
</comment>
<dbReference type="PANTHER" id="PTHR38926">
    <property type="entry name" value="F-BOX DOMAIN CONTAINING PROTEIN, EXPRESSED"/>
    <property type="match status" value="1"/>
</dbReference>
<dbReference type="OrthoDB" id="3222238at2759"/>
<dbReference type="InterPro" id="IPR032675">
    <property type="entry name" value="LRR_dom_sf"/>
</dbReference>
<dbReference type="AlphaFoldDB" id="A0A401GXC6"/>
<dbReference type="InterPro" id="IPR001810">
    <property type="entry name" value="F-box_dom"/>
</dbReference>
<gene>
    <name evidence="2" type="ORF">SCP_1001090</name>
</gene>
<organism evidence="2 3">
    <name type="scientific">Sparassis crispa</name>
    <dbReference type="NCBI Taxonomy" id="139825"/>
    <lineage>
        <taxon>Eukaryota</taxon>
        <taxon>Fungi</taxon>
        <taxon>Dikarya</taxon>
        <taxon>Basidiomycota</taxon>
        <taxon>Agaricomycotina</taxon>
        <taxon>Agaricomycetes</taxon>
        <taxon>Polyporales</taxon>
        <taxon>Sparassidaceae</taxon>
        <taxon>Sparassis</taxon>
    </lineage>
</organism>
<evidence type="ECO:0000259" key="1">
    <source>
        <dbReference type="Pfam" id="PF12937"/>
    </source>
</evidence>
<dbReference type="InParanoid" id="A0A401GXC6"/>
<sequence>MDPERLWHNHDILCEIFEHLSLSDDWDAEPPDLNSLASCARVCRAFLDPALDGVWRELRCIDYLLAVFSAFRKDQRGTYRLDGDVTAEEWSRYHYYARRVRILWYDCGHSLSTLLADLASHAGDVQLFPSLKIIRIGSIDHLDSSLQYLLSPTVRSVFIDDLETSHAHHQEDIRGTFLYHLFHKSPLLEELDFTHPSLPYPMASFRDITLCNYLVQLTVDVPSVDLDTLRAISKLESLLDFSISCRILGDSIPACSGFSNLHHLQVHGKLPNIKAILACISPPHLQKLFVSHIATYRMREDFASRYTDVVEVLSSKHRALRDITFRGISPAPSSVDEKSALNIFRPLLQLHDLQNINLNFDYRTLGLSDEDLHSIASAWPRLTSFSLSYGKSTAVPSFDALDHLARCCPELTKLRLPSLDLRSFPRLEGIRSTSN</sequence>
<dbReference type="Proteomes" id="UP000287166">
    <property type="component" value="Unassembled WGS sequence"/>
</dbReference>
<dbReference type="GeneID" id="38783784"/>
<proteinExistence type="predicted"/>
<dbReference type="STRING" id="139825.A0A401GXC6"/>
<feature type="domain" description="F-box" evidence="1">
    <location>
        <begin position="10"/>
        <end position="59"/>
    </location>
</feature>
<evidence type="ECO:0000313" key="3">
    <source>
        <dbReference type="Proteomes" id="UP000287166"/>
    </source>
</evidence>
<dbReference type="Gene3D" id="3.80.10.10">
    <property type="entry name" value="Ribonuclease Inhibitor"/>
    <property type="match status" value="1"/>
</dbReference>